<dbReference type="InterPro" id="IPR002636">
    <property type="entry name" value="DUF29"/>
</dbReference>
<accession>A0A510PQI8</accession>
<comment type="caution">
    <text evidence="1">The sequence shown here is derived from an EMBL/GenBank/DDBJ whole genome shotgun (WGS) entry which is preliminary data.</text>
</comment>
<dbReference type="PANTHER" id="PTHR34235:SF3">
    <property type="entry name" value="SLR1203 PROTEIN"/>
    <property type="match status" value="1"/>
</dbReference>
<dbReference type="Proteomes" id="UP000321223">
    <property type="component" value="Unassembled WGS sequence"/>
</dbReference>
<name>A0A510PQI8_MICAE</name>
<dbReference type="Pfam" id="PF01724">
    <property type="entry name" value="DUF29"/>
    <property type="match status" value="1"/>
</dbReference>
<protein>
    <submittedName>
        <fullName evidence="1">DUF29 domain-containing protein</fullName>
    </submittedName>
</protein>
<evidence type="ECO:0000313" key="2">
    <source>
        <dbReference type="Proteomes" id="UP000321223"/>
    </source>
</evidence>
<dbReference type="PANTHER" id="PTHR34235">
    <property type="entry name" value="SLR1203 PROTEIN-RELATED"/>
    <property type="match status" value="1"/>
</dbReference>
<evidence type="ECO:0000313" key="1">
    <source>
        <dbReference type="EMBL" id="GCA96146.1"/>
    </source>
</evidence>
<dbReference type="EMBL" id="BHVU01000622">
    <property type="protein sequence ID" value="GCA96146.1"/>
    <property type="molecule type" value="Genomic_DNA"/>
</dbReference>
<proteinExistence type="predicted"/>
<dbReference type="Gene3D" id="1.20.1220.20">
    <property type="entry name" value="Uncharcterised protein PF01724"/>
    <property type="match status" value="1"/>
</dbReference>
<organism evidence="1 2">
    <name type="scientific">Microcystis aeruginosa 11-30S32</name>
    <dbReference type="NCBI Taxonomy" id="2358142"/>
    <lineage>
        <taxon>Bacteria</taxon>
        <taxon>Bacillati</taxon>
        <taxon>Cyanobacteriota</taxon>
        <taxon>Cyanophyceae</taxon>
        <taxon>Oscillatoriophycideae</taxon>
        <taxon>Chroococcales</taxon>
        <taxon>Microcystaceae</taxon>
        <taxon>Microcystis</taxon>
    </lineage>
</organism>
<sequence length="150" mass="18078">MIHARQSLSSIYEEDYQQWLDETVLLLKNRQVDSLDYEHLIEELEALGREQKNAVESLVIQIIQHLLFYQYWSSEREYNERHWRGELIGFRTQLELRLTTNLRNHLSNRLDYLYGKARKMAEVKTDLKLPSENPYALADILDEDWLPEIR</sequence>
<reference evidence="1 2" key="1">
    <citation type="journal article" date="2019" name="Appl. Environ. Microbiol.">
        <title>Co-occurrence of broad and narrow host-range viruses infecting the toxic bloom-forming cyanobacterium Microcystis aeruginosa.</title>
        <authorList>
            <person name="Morimoto D."/>
            <person name="Tominaga K."/>
            <person name="Nishimura Y."/>
            <person name="Yoshida N."/>
            <person name="Kimura S."/>
            <person name="Sako Y."/>
            <person name="Yoshida T."/>
        </authorList>
    </citation>
    <scope>NUCLEOTIDE SEQUENCE [LARGE SCALE GENOMIC DNA]</scope>
    <source>
        <strain evidence="1 2">11-30S32</strain>
    </source>
</reference>
<gene>
    <name evidence="1" type="ORF">MAE30S32_47980</name>
</gene>
<dbReference type="AlphaFoldDB" id="A0A510PQI8"/>
<dbReference type="RefSeq" id="WP_147074131.1">
    <property type="nucleotide sequence ID" value="NZ_BHVU01000622.1"/>
</dbReference>